<dbReference type="EMBL" id="MK685667">
    <property type="protein sequence ID" value="QBZ68948.1"/>
    <property type="molecule type" value="Genomic_DNA"/>
</dbReference>
<evidence type="ECO:0000313" key="2">
    <source>
        <dbReference type="Proteomes" id="UP000297856"/>
    </source>
</evidence>
<name>A0A4D6DS56_9CAUD</name>
<accession>A0A4D6DS56</accession>
<dbReference type="KEGG" id="vg:78058810"/>
<dbReference type="GeneID" id="78058810"/>
<dbReference type="Proteomes" id="UP000297856">
    <property type="component" value="Segment"/>
</dbReference>
<reference evidence="1 2" key="1">
    <citation type="submission" date="2019-03" db="EMBL/GenBank/DDBJ databases">
        <authorList>
            <person name="Gao M.M."/>
            <person name="Mi Z.Z."/>
            <person name="Bai C.C."/>
        </authorList>
    </citation>
    <scope>NUCLEOTIDE SEQUENCE [LARGE SCALE GENOMIC DNA]</scope>
</reference>
<organism evidence="1 2">
    <name type="scientific">Klebsiella phage vB_KpnM_IME346</name>
    <dbReference type="NCBI Taxonomy" id="2562174"/>
    <lineage>
        <taxon>Viruses</taxon>
        <taxon>Duplodnaviria</taxon>
        <taxon>Heunggongvirae</taxon>
        <taxon>Uroviricota</taxon>
        <taxon>Caudoviricetes</taxon>
        <taxon>Jameshumphriesvirinae</taxon>
        <taxon>Bimevirus</taxon>
        <taxon>Bimevirus IME346</taxon>
    </lineage>
</organism>
<protein>
    <submittedName>
        <fullName evidence="1">Uncharacterized protein</fullName>
    </submittedName>
</protein>
<keyword evidence="2" id="KW-1185">Reference proteome</keyword>
<proteinExistence type="predicted"/>
<dbReference type="RefSeq" id="YP_010684265.1">
    <property type="nucleotide sequence ID" value="NC_071137.1"/>
</dbReference>
<sequence>MSKQYAERDIESLDKAGEFYSRHVSAMTGEGLYTKSSIAAELGHRDMVISELSKALRDIISAWVDEDMADVTEAEEQSLISARAAINKATGATK</sequence>
<evidence type="ECO:0000313" key="1">
    <source>
        <dbReference type="EMBL" id="QBZ68948.1"/>
    </source>
</evidence>